<dbReference type="HOGENOM" id="CLU_2305911_0_0_1"/>
<accession>N4VFK7</accession>
<name>N4VFK7_COLOR</name>
<dbReference type="EMBL" id="AMCV02000051">
    <property type="protein sequence ID" value="TDZ14334.1"/>
    <property type="molecule type" value="Genomic_DNA"/>
</dbReference>
<evidence type="ECO:0000313" key="2">
    <source>
        <dbReference type="Proteomes" id="UP000014480"/>
    </source>
</evidence>
<evidence type="ECO:0000313" key="1">
    <source>
        <dbReference type="EMBL" id="TDZ14334.1"/>
    </source>
</evidence>
<proteinExistence type="predicted"/>
<comment type="caution">
    <text evidence="1">The sequence shown here is derived from an EMBL/GenBank/DDBJ whole genome shotgun (WGS) entry which is preliminary data.</text>
</comment>
<dbReference type="OrthoDB" id="418595at2759"/>
<dbReference type="AlphaFoldDB" id="N4VFK7"/>
<reference evidence="2" key="1">
    <citation type="journal article" date="2013" name="New Phytol.">
        <title>Comparative genomic and transcriptomic analyses reveal the hemibiotrophic stage shift of Colletotrichum fungi.</title>
        <authorList>
            <person name="Gan P."/>
            <person name="Ikeda K."/>
            <person name="Irieda H."/>
            <person name="Narusaka M."/>
            <person name="O'Connell R.J."/>
            <person name="Narusaka Y."/>
            <person name="Takano Y."/>
            <person name="Kubo Y."/>
            <person name="Shirasu K."/>
        </authorList>
    </citation>
    <scope>NUCLEOTIDE SEQUENCE [LARGE SCALE GENOMIC DNA]</scope>
    <source>
        <strain evidence="2">104-T / ATCC 96160 / CBS 514.97 / LARS 414 / MAFF 240422</strain>
    </source>
</reference>
<organism evidence="1 2">
    <name type="scientific">Colletotrichum orbiculare (strain 104-T / ATCC 96160 / CBS 514.97 / LARS 414 / MAFF 240422)</name>
    <name type="common">Cucumber anthracnose fungus</name>
    <name type="synonym">Colletotrichum lagenarium</name>
    <dbReference type="NCBI Taxonomy" id="1213857"/>
    <lineage>
        <taxon>Eukaryota</taxon>
        <taxon>Fungi</taxon>
        <taxon>Dikarya</taxon>
        <taxon>Ascomycota</taxon>
        <taxon>Pezizomycotina</taxon>
        <taxon>Sordariomycetes</taxon>
        <taxon>Hypocreomycetidae</taxon>
        <taxon>Glomerellales</taxon>
        <taxon>Glomerellaceae</taxon>
        <taxon>Colletotrichum</taxon>
        <taxon>Colletotrichum orbiculare species complex</taxon>
    </lineage>
</organism>
<sequence length="100" mass="10509">MASFSSFRHPSLPEPAGARHLAAALSSRWTSCSRRSKVRVSGTGVVLPLRTLLPGMFAVDAYFLGTGTETGVGHAGHNGGALFFGLAYAKGRKAMGCWNL</sequence>
<dbReference type="eggNOG" id="KOG2980">
    <property type="taxonomic scope" value="Eukaryota"/>
</dbReference>
<reference evidence="2" key="2">
    <citation type="journal article" date="2019" name="Mol. Plant Microbe Interact.">
        <title>Genome sequence resources for four phytopathogenic fungi from the Colletotrichum orbiculare species complex.</title>
        <authorList>
            <person name="Gan P."/>
            <person name="Tsushima A."/>
            <person name="Narusaka M."/>
            <person name="Narusaka Y."/>
            <person name="Takano Y."/>
            <person name="Kubo Y."/>
            <person name="Shirasu K."/>
        </authorList>
    </citation>
    <scope>GENOME REANNOTATION</scope>
    <source>
        <strain evidence="2">104-T / ATCC 96160 / CBS 514.97 / LARS 414 / MAFF 240422</strain>
    </source>
</reference>
<keyword evidence="2" id="KW-1185">Reference proteome</keyword>
<protein>
    <submittedName>
        <fullName evidence="1">Uncharacterized protein</fullName>
    </submittedName>
</protein>
<dbReference type="Proteomes" id="UP000014480">
    <property type="component" value="Unassembled WGS sequence"/>
</dbReference>
<gene>
    <name evidence="1" type="ORF">Cob_v012702</name>
</gene>